<gene>
    <name evidence="1" type="ORF">RRG08_063203</name>
</gene>
<dbReference type="PANTHER" id="PTHR40128">
    <property type="entry name" value="EXPRESSED PROTEIN"/>
    <property type="match status" value="1"/>
</dbReference>
<evidence type="ECO:0000313" key="2">
    <source>
        <dbReference type="Proteomes" id="UP001283361"/>
    </source>
</evidence>
<sequence length="142" mass="16357">MEELSRNIQFGPVQVSLPSDNLDVLEDCNALLNDIHALRKEMREKGYLFIRGFHDREEVLAARSAILTYIEKCGEKLSKEHSLEEGVLREGCGVGCVHFMEGHNEISHSNAVLSVMEGKRAMNFFQQYFDTEVVTFDYKWLR</sequence>
<protein>
    <submittedName>
        <fullName evidence="1">Uncharacterized protein</fullName>
    </submittedName>
</protein>
<organism evidence="1 2">
    <name type="scientific">Elysia crispata</name>
    <name type="common">lettuce slug</name>
    <dbReference type="NCBI Taxonomy" id="231223"/>
    <lineage>
        <taxon>Eukaryota</taxon>
        <taxon>Metazoa</taxon>
        <taxon>Spiralia</taxon>
        <taxon>Lophotrochozoa</taxon>
        <taxon>Mollusca</taxon>
        <taxon>Gastropoda</taxon>
        <taxon>Heterobranchia</taxon>
        <taxon>Euthyneura</taxon>
        <taxon>Panpulmonata</taxon>
        <taxon>Sacoglossa</taxon>
        <taxon>Placobranchoidea</taxon>
        <taxon>Plakobranchidae</taxon>
        <taxon>Elysia</taxon>
    </lineage>
</organism>
<dbReference type="Gene3D" id="2.60.120.620">
    <property type="entry name" value="q2cbj1_9rhob like domain"/>
    <property type="match status" value="1"/>
</dbReference>
<dbReference type="PANTHER" id="PTHR40128:SF1">
    <property type="entry name" value="PHYTANOYL-COA HYDROXYLASE"/>
    <property type="match status" value="1"/>
</dbReference>
<reference evidence="1" key="1">
    <citation type="journal article" date="2023" name="G3 (Bethesda)">
        <title>A reference genome for the long-term kleptoplast-retaining sea slug Elysia crispata morphotype clarki.</title>
        <authorList>
            <person name="Eastman K.E."/>
            <person name="Pendleton A.L."/>
            <person name="Shaikh M.A."/>
            <person name="Suttiyut T."/>
            <person name="Ogas R."/>
            <person name="Tomko P."/>
            <person name="Gavelis G."/>
            <person name="Widhalm J.R."/>
            <person name="Wisecaver J.H."/>
        </authorList>
    </citation>
    <scope>NUCLEOTIDE SEQUENCE</scope>
    <source>
        <strain evidence="1">ECLA1</strain>
    </source>
</reference>
<dbReference type="SUPFAM" id="SSF51197">
    <property type="entry name" value="Clavaminate synthase-like"/>
    <property type="match status" value="1"/>
</dbReference>
<evidence type="ECO:0000313" key="1">
    <source>
        <dbReference type="EMBL" id="KAK3757011.1"/>
    </source>
</evidence>
<name>A0AAE0YUG5_9GAST</name>
<proteinExistence type="predicted"/>
<accession>A0AAE0YUG5</accession>
<comment type="caution">
    <text evidence="1">The sequence shown here is derived from an EMBL/GenBank/DDBJ whole genome shotgun (WGS) entry which is preliminary data.</text>
</comment>
<dbReference type="AlphaFoldDB" id="A0AAE0YUG5"/>
<keyword evidence="2" id="KW-1185">Reference proteome</keyword>
<dbReference type="EMBL" id="JAWDGP010005428">
    <property type="protein sequence ID" value="KAK3757011.1"/>
    <property type="molecule type" value="Genomic_DNA"/>
</dbReference>
<dbReference type="Proteomes" id="UP001283361">
    <property type="component" value="Unassembled WGS sequence"/>
</dbReference>